<comment type="similarity">
    <text evidence="2">Belongs to the SID1 family.</text>
</comment>
<dbReference type="InterPro" id="IPR025958">
    <property type="entry name" value="SID1_TM_fam"/>
</dbReference>
<feature type="transmembrane region" description="Helical" evidence="8">
    <location>
        <begin position="727"/>
        <end position="751"/>
    </location>
</feature>
<feature type="transmembrane region" description="Helical" evidence="8">
    <location>
        <begin position="694"/>
        <end position="715"/>
    </location>
</feature>
<dbReference type="Proteomes" id="UP001159405">
    <property type="component" value="Unassembled WGS sequence"/>
</dbReference>
<evidence type="ECO:0000256" key="2">
    <source>
        <dbReference type="ARBA" id="ARBA00006618"/>
    </source>
</evidence>
<dbReference type="PANTHER" id="PTHR12185:SF14">
    <property type="entry name" value="CHOLESTEROL UPTAKE PROTEIN 1"/>
    <property type="match status" value="1"/>
</dbReference>
<protein>
    <submittedName>
        <fullName evidence="10">Uncharacterized protein</fullName>
    </submittedName>
</protein>
<feature type="transmembrane region" description="Helical" evidence="8">
    <location>
        <begin position="272"/>
        <end position="294"/>
    </location>
</feature>
<comment type="subcellular location">
    <subcellularLocation>
        <location evidence="1">Membrane</location>
        <topology evidence="1">Multi-pass membrane protein</topology>
    </subcellularLocation>
</comment>
<feature type="transmembrane region" description="Helical" evidence="8">
    <location>
        <begin position="383"/>
        <end position="403"/>
    </location>
</feature>
<comment type="caution">
    <text evidence="10">The sequence shown here is derived from an EMBL/GenBank/DDBJ whole genome shotgun (WGS) entry which is preliminary data.</text>
</comment>
<feature type="transmembrane region" description="Helical" evidence="8">
    <location>
        <begin position="530"/>
        <end position="550"/>
    </location>
</feature>
<evidence type="ECO:0000256" key="5">
    <source>
        <dbReference type="ARBA" id="ARBA00022989"/>
    </source>
</evidence>
<sequence>MFRSAFWQLLCLVWPLLSAGLVHECNFDGTGLVKRNLSSSSSSILLSQQLPASRASSHSCIVTAAHSDSFLRVKANALGEISGSLHVSVFGATDSSLGHLYVPVNGSGSTLTACPQKSSRKYLVLFTGTPNLKYSAEISDRVRTITLNQVETFEAKGTSTVFQFQPTPGISKRQLDVTVESNTDTSAYLKVSHNCESVVNNIRHLDYDKTSIRLTFAKKGRITLSKASSPRLEDSGDMWFIGVALKRNDTSKLKNVTLTLKSSFDYDYGKPFYFLISLSLFGGIFVSLWALLCFRDPYILVQEDSPVESGSSYSSTSIASSTFKDNLRSLFSSCWKRNGRAADELTPLIRGTSYRHPLKWRELFVAMKEVLFGHWFVRGPKTFSYITCIVGFVLMVGAFQFVFEDWRSMIEDGNRDMCFYNDFCYRVSGYDIPFNLMISNLAYMIHGLILAWSVWVMEAELLAWCKRHASNAKTRTRLPEGQVELPNHCLKCPYIEVHLAKMSVPHCRTSPDEATLLHAKAHKRKFNFSLGYSFAWALIFEGCFSTLYHFCPTRLTFQFDTAFMFVIAGLIVLSLYNGLSFKACTADGEMKMPVEATSYFLYFIVPLYVFNYLGSLYYEDSLSSAMEILFIIFLVIYLLLIFLWAARKLFCDVSSLSDLRKCDALTKAAFFILVFVLVAIALPLEFKKNIPEIFLFSCIITSLLAIFGQVGVKFWKSDKTHWSMQKIAYLVFQGLYVLVTLGVMGTAVWIFSAKATSDKTESPQLSRDLNHDCVVVGFFDYHDLWHILSSFALLMGAYLVLYISE</sequence>
<proteinExistence type="inferred from homology"/>
<evidence type="ECO:0000313" key="11">
    <source>
        <dbReference type="Proteomes" id="UP001159405"/>
    </source>
</evidence>
<feature type="transmembrane region" description="Helical" evidence="8">
    <location>
        <begin position="562"/>
        <end position="579"/>
    </location>
</feature>
<evidence type="ECO:0000256" key="8">
    <source>
        <dbReference type="SAM" id="Phobius"/>
    </source>
</evidence>
<evidence type="ECO:0000256" key="4">
    <source>
        <dbReference type="ARBA" id="ARBA00022729"/>
    </source>
</evidence>
<dbReference type="PANTHER" id="PTHR12185">
    <property type="entry name" value="SID1 TRANSMEMBRANE FAMILY MEMEBER"/>
    <property type="match status" value="1"/>
</dbReference>
<keyword evidence="3 8" id="KW-0812">Transmembrane</keyword>
<feature type="signal peptide" evidence="9">
    <location>
        <begin position="1"/>
        <end position="19"/>
    </location>
</feature>
<feature type="transmembrane region" description="Helical" evidence="8">
    <location>
        <begin position="443"/>
        <end position="465"/>
    </location>
</feature>
<feature type="transmembrane region" description="Helical" evidence="8">
    <location>
        <begin position="599"/>
        <end position="618"/>
    </location>
</feature>
<evidence type="ECO:0000256" key="3">
    <source>
        <dbReference type="ARBA" id="ARBA00022692"/>
    </source>
</evidence>
<feature type="transmembrane region" description="Helical" evidence="8">
    <location>
        <begin position="784"/>
        <end position="803"/>
    </location>
</feature>
<name>A0ABN8NPD3_9CNID</name>
<keyword evidence="7" id="KW-0325">Glycoprotein</keyword>
<reference evidence="10 11" key="1">
    <citation type="submission" date="2022-05" db="EMBL/GenBank/DDBJ databases">
        <authorList>
            <consortium name="Genoscope - CEA"/>
            <person name="William W."/>
        </authorList>
    </citation>
    <scope>NUCLEOTIDE SEQUENCE [LARGE SCALE GENOMIC DNA]</scope>
</reference>
<evidence type="ECO:0000256" key="9">
    <source>
        <dbReference type="SAM" id="SignalP"/>
    </source>
</evidence>
<keyword evidence="5 8" id="KW-1133">Transmembrane helix</keyword>
<evidence type="ECO:0000256" key="6">
    <source>
        <dbReference type="ARBA" id="ARBA00023136"/>
    </source>
</evidence>
<evidence type="ECO:0000256" key="7">
    <source>
        <dbReference type="ARBA" id="ARBA00023180"/>
    </source>
</evidence>
<dbReference type="Pfam" id="PF13965">
    <property type="entry name" value="SID-1_RNA_chan"/>
    <property type="match status" value="2"/>
</dbReference>
<evidence type="ECO:0000256" key="1">
    <source>
        <dbReference type="ARBA" id="ARBA00004141"/>
    </source>
</evidence>
<feature type="chain" id="PRO_5047434748" evidence="9">
    <location>
        <begin position="20"/>
        <end position="805"/>
    </location>
</feature>
<organism evidence="10 11">
    <name type="scientific">Porites lobata</name>
    <dbReference type="NCBI Taxonomy" id="104759"/>
    <lineage>
        <taxon>Eukaryota</taxon>
        <taxon>Metazoa</taxon>
        <taxon>Cnidaria</taxon>
        <taxon>Anthozoa</taxon>
        <taxon>Hexacorallia</taxon>
        <taxon>Scleractinia</taxon>
        <taxon>Fungiina</taxon>
        <taxon>Poritidae</taxon>
        <taxon>Porites</taxon>
    </lineage>
</organism>
<dbReference type="EMBL" id="CALNXK010000024">
    <property type="protein sequence ID" value="CAH3111948.1"/>
    <property type="molecule type" value="Genomic_DNA"/>
</dbReference>
<evidence type="ECO:0000313" key="10">
    <source>
        <dbReference type="EMBL" id="CAH3111948.1"/>
    </source>
</evidence>
<accession>A0ABN8NPD3</accession>
<keyword evidence="4 9" id="KW-0732">Signal</keyword>
<keyword evidence="6 8" id="KW-0472">Membrane</keyword>
<feature type="transmembrane region" description="Helical" evidence="8">
    <location>
        <begin position="624"/>
        <end position="644"/>
    </location>
</feature>
<feature type="transmembrane region" description="Helical" evidence="8">
    <location>
        <begin position="664"/>
        <end position="682"/>
    </location>
</feature>
<keyword evidence="11" id="KW-1185">Reference proteome</keyword>
<gene>
    <name evidence="10" type="ORF">PLOB_00020703</name>
</gene>